<name>T2K008_CROWT</name>
<reference evidence="2 3" key="2">
    <citation type="submission" date="2013-09" db="EMBL/GenBank/DDBJ databases">
        <title>Whole genome comparison of six Crocosphaera watsonii strains with differing phenotypes.</title>
        <authorList>
            <person name="Bench S.R."/>
            <person name="Heller P."/>
            <person name="Frank I."/>
            <person name="Arciniega M."/>
            <person name="Shilova I.N."/>
            <person name="Zehr J.P."/>
        </authorList>
    </citation>
    <scope>NUCLEOTIDE SEQUENCE [LARGE SCALE GENOMIC DNA]</scope>
    <source>
        <strain evidence="2 3">WH 0402</strain>
    </source>
</reference>
<organism evidence="2 3">
    <name type="scientific">Crocosphaera watsonii WH 0402</name>
    <dbReference type="NCBI Taxonomy" id="1284629"/>
    <lineage>
        <taxon>Bacteria</taxon>
        <taxon>Bacillati</taxon>
        <taxon>Cyanobacteriota</taxon>
        <taxon>Cyanophyceae</taxon>
        <taxon>Oscillatoriophycideae</taxon>
        <taxon>Chroococcales</taxon>
        <taxon>Aphanothecaceae</taxon>
        <taxon>Crocosphaera</taxon>
    </lineage>
</organism>
<evidence type="ECO:0000313" key="3">
    <source>
        <dbReference type="Proteomes" id="UP000018130"/>
    </source>
</evidence>
<protein>
    <submittedName>
        <fullName evidence="2">Uncharacterized protein</fullName>
    </submittedName>
</protein>
<evidence type="ECO:0000313" key="2">
    <source>
        <dbReference type="EMBL" id="CCQ70267.1"/>
    </source>
</evidence>
<feature type="compositionally biased region" description="Basic and acidic residues" evidence="1">
    <location>
        <begin position="1"/>
        <end position="15"/>
    </location>
</feature>
<feature type="region of interest" description="Disordered" evidence="1">
    <location>
        <begin position="1"/>
        <end position="22"/>
    </location>
</feature>
<dbReference type="AlphaFoldDB" id="T2K008"/>
<dbReference type="Proteomes" id="UP000018130">
    <property type="component" value="Unassembled WGS sequence"/>
</dbReference>
<evidence type="ECO:0000256" key="1">
    <source>
        <dbReference type="SAM" id="MobiDB-lite"/>
    </source>
</evidence>
<accession>T2K008</accession>
<reference evidence="2 3" key="1">
    <citation type="submission" date="2013-01" db="EMBL/GenBank/DDBJ databases">
        <authorList>
            <person name="Bench S."/>
        </authorList>
    </citation>
    <scope>NUCLEOTIDE SEQUENCE [LARGE SCALE GENOMIC DNA]</scope>
    <source>
        <strain evidence="2 3">WH 0402</strain>
    </source>
</reference>
<sequence length="43" mass="4756">MQKKPENEIISDKGSNKYNTPEAIPQSIAARKIEANDTLKVGK</sequence>
<proteinExistence type="predicted"/>
<comment type="caution">
    <text evidence="2">The sequence shown here is derived from an EMBL/GenBank/DDBJ whole genome shotgun (WGS) entry which is preliminary data.</text>
</comment>
<gene>
    <name evidence="2" type="ORF">CWATWH0402_2753</name>
</gene>
<dbReference type="EMBL" id="CAQN01001157">
    <property type="protein sequence ID" value="CCQ70267.1"/>
    <property type="molecule type" value="Genomic_DNA"/>
</dbReference>